<gene>
    <name evidence="3" type="ORF">GC106_66560</name>
</gene>
<sequence>MRTHMLGHLDMDELKISEELASGAQFHYAEQYPEFQSGRPWKTCMLWSCGGQVGDGVIAHYDTSKPAQPTEFGERLPYLRHIVEDSFDVDHLLFARLVLMSDNVLVPHRDFIEFSERSTEDRCGHRLHVPLATSPDCLFMEDNTIYRMPFGDVWSLDVTRMHSAAVLSDMRRFHLIMDFADVPDGTTLLKFDVNPRPGVPEDRKVDRPRLSARERDAIRGLAGVVDLENLTEVFGIVIRKQYRKDGGENYAWDAIREIARDSGDPAVRARVEELYRHCALARAE</sequence>
<feature type="domain" description="Aspartyl/asparaginy/proline hydroxylase" evidence="1">
    <location>
        <begin position="26"/>
        <end position="180"/>
    </location>
</feature>
<keyword evidence="4" id="KW-1185">Reference proteome</keyword>
<evidence type="ECO:0000313" key="4">
    <source>
        <dbReference type="Proteomes" id="UP000763557"/>
    </source>
</evidence>
<organism evidence="3 4">
    <name type="scientific">Kibdelosporangium persicum</name>
    <dbReference type="NCBI Taxonomy" id="2698649"/>
    <lineage>
        <taxon>Bacteria</taxon>
        <taxon>Bacillati</taxon>
        <taxon>Actinomycetota</taxon>
        <taxon>Actinomycetes</taxon>
        <taxon>Pseudonocardiales</taxon>
        <taxon>Pseudonocardiaceae</taxon>
        <taxon>Kibdelosporangium</taxon>
    </lineage>
</organism>
<reference evidence="3 4" key="1">
    <citation type="submission" date="2020-01" db="EMBL/GenBank/DDBJ databases">
        <title>Kibdelosporangium persica a novel Actinomycetes from a hot desert in Iran.</title>
        <authorList>
            <person name="Safaei N."/>
            <person name="Zaburannyi N."/>
            <person name="Mueller R."/>
            <person name="Wink J."/>
        </authorList>
    </citation>
    <scope>NUCLEOTIDE SEQUENCE [LARGE SCALE GENOMIC DNA]</scope>
    <source>
        <strain evidence="3 4">4NS15</strain>
    </source>
</reference>
<dbReference type="Pfam" id="PF05373">
    <property type="entry name" value="Pro_3_hydrox_C"/>
    <property type="match status" value="1"/>
</dbReference>
<accession>A0ABX2FDF6</accession>
<dbReference type="InterPro" id="IPR027443">
    <property type="entry name" value="IPNS-like_sf"/>
</dbReference>
<comment type="caution">
    <text evidence="3">The sequence shown here is derived from an EMBL/GenBank/DDBJ whole genome shotgun (WGS) entry which is preliminary data.</text>
</comment>
<feature type="domain" description="L-proline 3-hydroxylase C-terminal" evidence="2">
    <location>
        <begin position="205"/>
        <end position="279"/>
    </location>
</feature>
<evidence type="ECO:0000259" key="1">
    <source>
        <dbReference type="Pfam" id="PF05118"/>
    </source>
</evidence>
<dbReference type="InterPro" id="IPR037037">
    <property type="entry name" value="Pro_3_hydrox_C_sf"/>
</dbReference>
<name>A0ABX2FDF6_9PSEU</name>
<dbReference type="Pfam" id="PF05118">
    <property type="entry name" value="Asp_Arg_Hydrox"/>
    <property type="match status" value="1"/>
</dbReference>
<dbReference type="SUPFAM" id="SSF51197">
    <property type="entry name" value="Clavaminate synthase-like"/>
    <property type="match status" value="1"/>
</dbReference>
<protein>
    <submittedName>
        <fullName evidence="3">Aspartyl beta-hydroxylase</fullName>
    </submittedName>
</protein>
<dbReference type="RefSeq" id="WP_173139558.1">
    <property type="nucleotide sequence ID" value="NZ_CBCSGW010000023.1"/>
</dbReference>
<dbReference type="Gene3D" id="1.10.1720.10">
    <property type="entry name" value="L-proline 3-hydroxylase, C-terminal domain"/>
    <property type="match status" value="1"/>
</dbReference>
<dbReference type="EMBL" id="JAAATY010000027">
    <property type="protein sequence ID" value="NRN69399.1"/>
    <property type="molecule type" value="Genomic_DNA"/>
</dbReference>
<dbReference type="InterPro" id="IPR007803">
    <property type="entry name" value="Asp/Arg/Pro-Hydrxlase"/>
</dbReference>
<dbReference type="Proteomes" id="UP000763557">
    <property type="component" value="Unassembled WGS sequence"/>
</dbReference>
<evidence type="ECO:0000259" key="2">
    <source>
        <dbReference type="Pfam" id="PF05373"/>
    </source>
</evidence>
<dbReference type="InterPro" id="IPR008035">
    <property type="entry name" value="Pro_3_hydrox_C"/>
</dbReference>
<evidence type="ECO:0000313" key="3">
    <source>
        <dbReference type="EMBL" id="NRN69399.1"/>
    </source>
</evidence>
<proteinExistence type="predicted"/>
<dbReference type="Gene3D" id="2.60.120.330">
    <property type="entry name" value="B-lactam Antibiotic, Isopenicillin N Synthase, Chain"/>
    <property type="match status" value="1"/>
</dbReference>